<dbReference type="Pfam" id="PF08448">
    <property type="entry name" value="PAS_4"/>
    <property type="match status" value="1"/>
</dbReference>
<evidence type="ECO:0000313" key="13">
    <source>
        <dbReference type="Proteomes" id="UP000250088"/>
    </source>
</evidence>
<dbReference type="SMART" id="SM00388">
    <property type="entry name" value="HisKA"/>
    <property type="match status" value="1"/>
</dbReference>
<dbReference type="Pfam" id="PF00512">
    <property type="entry name" value="HisKA"/>
    <property type="match status" value="1"/>
</dbReference>
<dbReference type="Pfam" id="PF16927">
    <property type="entry name" value="HisKA_7TM"/>
    <property type="match status" value="1"/>
</dbReference>
<dbReference type="PROSITE" id="PS50109">
    <property type="entry name" value="HIS_KIN"/>
    <property type="match status" value="1"/>
</dbReference>
<feature type="transmembrane region" description="Helical" evidence="8">
    <location>
        <begin position="144"/>
        <end position="162"/>
    </location>
</feature>
<dbReference type="Gene3D" id="3.30.450.20">
    <property type="entry name" value="PAS domain"/>
    <property type="match status" value="1"/>
</dbReference>
<feature type="compositionally biased region" description="Basic and acidic residues" evidence="7">
    <location>
        <begin position="580"/>
        <end position="594"/>
    </location>
</feature>
<keyword evidence="8" id="KW-0812">Transmembrane</keyword>
<evidence type="ECO:0000256" key="5">
    <source>
        <dbReference type="ARBA" id="ARBA00022777"/>
    </source>
</evidence>
<dbReference type="InterPro" id="IPR036097">
    <property type="entry name" value="HisK_dim/P_sf"/>
</dbReference>
<evidence type="ECO:0000259" key="10">
    <source>
        <dbReference type="PROSITE" id="PS50112"/>
    </source>
</evidence>
<feature type="transmembrane region" description="Helical" evidence="8">
    <location>
        <begin position="32"/>
        <end position="52"/>
    </location>
</feature>
<dbReference type="CDD" id="cd00075">
    <property type="entry name" value="HATPase"/>
    <property type="match status" value="1"/>
</dbReference>
<keyword evidence="8" id="KW-1133">Transmembrane helix</keyword>
<dbReference type="SMART" id="SM00387">
    <property type="entry name" value="HATPase_c"/>
    <property type="match status" value="1"/>
</dbReference>
<dbReference type="PANTHER" id="PTHR43711:SF1">
    <property type="entry name" value="HISTIDINE KINASE 1"/>
    <property type="match status" value="1"/>
</dbReference>
<proteinExistence type="predicted"/>
<evidence type="ECO:0000256" key="4">
    <source>
        <dbReference type="ARBA" id="ARBA00022679"/>
    </source>
</evidence>
<dbReference type="InterPro" id="IPR005467">
    <property type="entry name" value="His_kinase_dom"/>
</dbReference>
<evidence type="ECO:0000256" key="2">
    <source>
        <dbReference type="ARBA" id="ARBA00012438"/>
    </source>
</evidence>
<dbReference type="Pfam" id="PF02518">
    <property type="entry name" value="HATPase_c"/>
    <property type="match status" value="1"/>
</dbReference>
<dbReference type="InterPro" id="IPR031621">
    <property type="entry name" value="HisKA_7TM"/>
</dbReference>
<keyword evidence="3" id="KW-0597">Phosphoprotein</keyword>
<dbReference type="InterPro" id="IPR003594">
    <property type="entry name" value="HATPase_dom"/>
</dbReference>
<feature type="transmembrane region" description="Helical" evidence="8">
    <location>
        <begin position="6"/>
        <end position="23"/>
    </location>
</feature>
<dbReference type="PRINTS" id="PR00344">
    <property type="entry name" value="BCTRLSENSOR"/>
</dbReference>
<dbReference type="AlphaFoldDB" id="A0A2Z2HVN4"/>
<keyword evidence="5 12" id="KW-0418">Kinase</keyword>
<evidence type="ECO:0000256" key="7">
    <source>
        <dbReference type="SAM" id="MobiDB-lite"/>
    </source>
</evidence>
<dbReference type="PROSITE" id="PS50113">
    <property type="entry name" value="PAC"/>
    <property type="match status" value="1"/>
</dbReference>
<dbReference type="CDD" id="cd00082">
    <property type="entry name" value="HisKA"/>
    <property type="match status" value="1"/>
</dbReference>
<dbReference type="InterPro" id="IPR004358">
    <property type="entry name" value="Sig_transdc_His_kin-like_C"/>
</dbReference>
<dbReference type="InterPro" id="IPR050736">
    <property type="entry name" value="Sensor_HK_Regulatory"/>
</dbReference>
<evidence type="ECO:0000259" key="9">
    <source>
        <dbReference type="PROSITE" id="PS50109"/>
    </source>
</evidence>
<comment type="catalytic activity">
    <reaction evidence="1">
        <text>ATP + protein L-histidine = ADP + protein N-phospho-L-histidine.</text>
        <dbReference type="EC" id="2.7.13.3"/>
    </reaction>
</comment>
<keyword evidence="13" id="KW-1185">Reference proteome</keyword>
<reference evidence="13" key="1">
    <citation type="submission" date="2017-02" db="EMBL/GenBank/DDBJ databases">
        <title>Natronthermophilus aegyptiacus gen. nov.,sp. nov., an aerobic, extremely halophilic alkalithermophilic archaeon isolated from the athalassohaline Wadi An Natrun, Egypt.</title>
        <authorList>
            <person name="Zhao B."/>
        </authorList>
    </citation>
    <scope>NUCLEOTIDE SEQUENCE [LARGE SCALE GENOMIC DNA]</scope>
    <source>
        <strain evidence="13">JW/NM-HA 15</strain>
    </source>
</reference>
<evidence type="ECO:0000256" key="1">
    <source>
        <dbReference type="ARBA" id="ARBA00000085"/>
    </source>
</evidence>
<dbReference type="InterPro" id="IPR013656">
    <property type="entry name" value="PAS_4"/>
</dbReference>
<dbReference type="CDD" id="cd00130">
    <property type="entry name" value="PAS"/>
    <property type="match status" value="1"/>
</dbReference>
<organism evidence="12 13">
    <name type="scientific">Natrarchaeobaculum aegyptiacum</name>
    <dbReference type="NCBI Taxonomy" id="745377"/>
    <lineage>
        <taxon>Archaea</taxon>
        <taxon>Methanobacteriati</taxon>
        <taxon>Methanobacteriota</taxon>
        <taxon>Stenosarchaea group</taxon>
        <taxon>Halobacteria</taxon>
        <taxon>Halobacteriales</taxon>
        <taxon>Natrialbaceae</taxon>
        <taxon>Natrarchaeobaculum</taxon>
    </lineage>
</organism>
<dbReference type="InterPro" id="IPR035965">
    <property type="entry name" value="PAS-like_dom_sf"/>
</dbReference>
<feature type="domain" description="PAS" evidence="10">
    <location>
        <begin position="229"/>
        <end position="268"/>
    </location>
</feature>
<keyword evidence="6" id="KW-0902">Two-component regulatory system</keyword>
<dbReference type="GO" id="GO:0000155">
    <property type="term" value="F:phosphorelay sensor kinase activity"/>
    <property type="evidence" value="ECO:0007669"/>
    <property type="project" value="InterPro"/>
</dbReference>
<dbReference type="InterPro" id="IPR000700">
    <property type="entry name" value="PAS-assoc_C"/>
</dbReference>
<dbReference type="PANTHER" id="PTHR43711">
    <property type="entry name" value="TWO-COMPONENT HISTIDINE KINASE"/>
    <property type="match status" value="1"/>
</dbReference>
<feature type="domain" description="PAC" evidence="11">
    <location>
        <begin position="289"/>
        <end position="341"/>
    </location>
</feature>
<keyword evidence="8" id="KW-0472">Membrane</keyword>
<dbReference type="InterPro" id="IPR003661">
    <property type="entry name" value="HisK_dim/P_dom"/>
</dbReference>
<name>A0A2Z2HVN4_9EURY</name>
<dbReference type="EC" id="2.7.13.3" evidence="2"/>
<feature type="transmembrane region" description="Helical" evidence="8">
    <location>
        <begin position="174"/>
        <end position="195"/>
    </location>
</feature>
<dbReference type="KEGG" id="naj:B1756_14665"/>
<sequence length="600" mass="65391">MLFVAYAVATAVGAVLTVVMWHYRERVGATPLAATLLGTAIFSASRLVGTASDSYTISVFAERFLYVGVGLSVVAVLVFALVYTGRERFVRKETIALLSIEPIVVVALAFSNPGNVFFTALEPDPTLVTGVAVEWGVAFQLHTIYSYFLMTVATALILEFLITSRSLYRGQALALLGGATFPWLFNAVHVVGPVSADTTPIGYVVMGGLHSVAIVRYRLGDIVPIAHDRVLDTISEGIFVVDRQGRLVDVNPAGRAILATGDERLAGRHVDSIIGDVPDRQSVFAELTDTAEPSTTDVTVDGRHYEVRVTPIEDDRDRHVGWLVLIADVTDRHRRERELERQNDRLEQFARVVSHDLRNPLNVANGYLEMARETGDETYLAEIEHSHERMETIIEDVLALARTGQPVTDPEPVSLAALAERAWDGVETGAATLTVDGDARIVADEDRVRRLLENLFRNSIEHGVEDDLSPELEARLNDDRADSSVSGDHDPPAESLEVAAGLFTEIESDRHGIYVEDDGVGIPPSKREAVFEDGYSTGSDGAGLGLSIVRQIADAHGWTVEVTESASGGARFEFHGVEVVDPDHDPRHDRDARRAVSSAE</sequence>
<dbReference type="InterPro" id="IPR036890">
    <property type="entry name" value="HATPase_C_sf"/>
</dbReference>
<dbReference type="SMART" id="SM00091">
    <property type="entry name" value="PAS"/>
    <property type="match status" value="1"/>
</dbReference>
<dbReference type="Proteomes" id="UP000250088">
    <property type="component" value="Chromosome"/>
</dbReference>
<dbReference type="Gene3D" id="1.10.287.130">
    <property type="match status" value="1"/>
</dbReference>
<dbReference type="PROSITE" id="PS50112">
    <property type="entry name" value="PAS"/>
    <property type="match status" value="1"/>
</dbReference>
<dbReference type="NCBIfam" id="TIGR00229">
    <property type="entry name" value="sensory_box"/>
    <property type="match status" value="1"/>
</dbReference>
<accession>A0A2Z2HVN4</accession>
<protein>
    <recommendedName>
        <fullName evidence="2">histidine kinase</fullName>
        <ecNumber evidence="2">2.7.13.3</ecNumber>
    </recommendedName>
</protein>
<feature type="region of interest" description="Disordered" evidence="7">
    <location>
        <begin position="580"/>
        <end position="600"/>
    </location>
</feature>
<keyword evidence="4" id="KW-0808">Transferase</keyword>
<evidence type="ECO:0000313" key="12">
    <source>
        <dbReference type="EMBL" id="ARS90843.1"/>
    </source>
</evidence>
<evidence type="ECO:0000256" key="6">
    <source>
        <dbReference type="ARBA" id="ARBA00023012"/>
    </source>
</evidence>
<evidence type="ECO:0000259" key="11">
    <source>
        <dbReference type="PROSITE" id="PS50113"/>
    </source>
</evidence>
<dbReference type="SUPFAM" id="SSF55785">
    <property type="entry name" value="PYP-like sensor domain (PAS domain)"/>
    <property type="match status" value="1"/>
</dbReference>
<dbReference type="Gene3D" id="3.30.565.10">
    <property type="entry name" value="Histidine kinase-like ATPase, C-terminal domain"/>
    <property type="match status" value="1"/>
</dbReference>
<feature type="transmembrane region" description="Helical" evidence="8">
    <location>
        <begin position="95"/>
        <end position="118"/>
    </location>
</feature>
<dbReference type="EMBL" id="CP019893">
    <property type="protein sequence ID" value="ARS90843.1"/>
    <property type="molecule type" value="Genomic_DNA"/>
</dbReference>
<dbReference type="SUPFAM" id="SSF55874">
    <property type="entry name" value="ATPase domain of HSP90 chaperone/DNA topoisomerase II/histidine kinase"/>
    <property type="match status" value="1"/>
</dbReference>
<feature type="domain" description="Histidine kinase" evidence="9">
    <location>
        <begin position="352"/>
        <end position="574"/>
    </location>
</feature>
<evidence type="ECO:0000256" key="3">
    <source>
        <dbReference type="ARBA" id="ARBA00022553"/>
    </source>
</evidence>
<feature type="transmembrane region" description="Helical" evidence="8">
    <location>
        <begin position="64"/>
        <end position="83"/>
    </location>
</feature>
<dbReference type="SUPFAM" id="SSF47384">
    <property type="entry name" value="Homodimeric domain of signal transducing histidine kinase"/>
    <property type="match status" value="1"/>
</dbReference>
<evidence type="ECO:0000256" key="8">
    <source>
        <dbReference type="SAM" id="Phobius"/>
    </source>
</evidence>
<dbReference type="InterPro" id="IPR000014">
    <property type="entry name" value="PAS"/>
</dbReference>
<gene>
    <name evidence="12" type="ORF">B1756_14665</name>
</gene>